<name>A0AA39X1Y2_9PEZI</name>
<dbReference type="Proteomes" id="UP001175000">
    <property type="component" value="Unassembled WGS sequence"/>
</dbReference>
<evidence type="ECO:0000313" key="2">
    <source>
        <dbReference type="Proteomes" id="UP001175000"/>
    </source>
</evidence>
<comment type="caution">
    <text evidence="1">The sequence shown here is derived from an EMBL/GenBank/DDBJ whole genome shotgun (WGS) entry which is preliminary data.</text>
</comment>
<reference evidence="1" key="1">
    <citation type="submission" date="2023-06" db="EMBL/GenBank/DDBJ databases">
        <title>Genome-scale phylogeny and comparative genomics of the fungal order Sordariales.</title>
        <authorList>
            <consortium name="Lawrence Berkeley National Laboratory"/>
            <person name="Hensen N."/>
            <person name="Bonometti L."/>
            <person name="Westerberg I."/>
            <person name="Brannstrom I.O."/>
            <person name="Guillou S."/>
            <person name="Cros-Aarteil S."/>
            <person name="Calhoun S."/>
            <person name="Haridas S."/>
            <person name="Kuo A."/>
            <person name="Mondo S."/>
            <person name="Pangilinan J."/>
            <person name="Riley R."/>
            <person name="Labutti K."/>
            <person name="Andreopoulos B."/>
            <person name="Lipzen A."/>
            <person name="Chen C."/>
            <person name="Yanf M."/>
            <person name="Daum C."/>
            <person name="Ng V."/>
            <person name="Clum A."/>
            <person name="Steindorff A."/>
            <person name="Ohm R."/>
            <person name="Martin F."/>
            <person name="Silar P."/>
            <person name="Natvig D."/>
            <person name="Lalanne C."/>
            <person name="Gautier V."/>
            <person name="Ament-Velasquez S.L."/>
            <person name="Kruys A."/>
            <person name="Hutchinson M.I."/>
            <person name="Powell A.J."/>
            <person name="Barry K."/>
            <person name="Miller A.N."/>
            <person name="Grigoriev I.V."/>
            <person name="Debuchy R."/>
            <person name="Gladieux P."/>
            <person name="Thoren M.H."/>
            <person name="Johannesson H."/>
        </authorList>
    </citation>
    <scope>NUCLEOTIDE SEQUENCE</scope>
    <source>
        <strain evidence="1">CBS 606.72</strain>
    </source>
</reference>
<protein>
    <submittedName>
        <fullName evidence="1">Uncharacterized protein</fullName>
    </submittedName>
</protein>
<accession>A0AA39X1Y2</accession>
<organism evidence="1 2">
    <name type="scientific">Immersiella caudata</name>
    <dbReference type="NCBI Taxonomy" id="314043"/>
    <lineage>
        <taxon>Eukaryota</taxon>
        <taxon>Fungi</taxon>
        <taxon>Dikarya</taxon>
        <taxon>Ascomycota</taxon>
        <taxon>Pezizomycotina</taxon>
        <taxon>Sordariomycetes</taxon>
        <taxon>Sordariomycetidae</taxon>
        <taxon>Sordariales</taxon>
        <taxon>Lasiosphaeriaceae</taxon>
        <taxon>Immersiella</taxon>
    </lineage>
</organism>
<dbReference type="EMBL" id="JAULSU010000002">
    <property type="protein sequence ID" value="KAK0625794.1"/>
    <property type="molecule type" value="Genomic_DNA"/>
</dbReference>
<dbReference type="AlphaFoldDB" id="A0AA39X1Y2"/>
<gene>
    <name evidence="1" type="ORF">B0T14DRAFT_561761</name>
</gene>
<keyword evidence="2" id="KW-1185">Reference proteome</keyword>
<proteinExistence type="predicted"/>
<sequence>MKLNAITALAMAGAQIAQSSPINATSSSGIPVMDSGRFCRGFMAETGLQSGWHKRKIWLLSKDTKECELAAHKSCAMLAWNPLEELINVGAEDLVHVLSTFVGSFSRRGYAKGNGALFCDEDVKGNKKDLPFKLDYPKEKDLAGLGDLKI</sequence>
<evidence type="ECO:0000313" key="1">
    <source>
        <dbReference type="EMBL" id="KAK0625794.1"/>
    </source>
</evidence>